<sequence>MSVNIYVGNLSYDLNEGTLGDLFRAHGTVNSVKIIMDQYSGKSKGFGFVEMPNKEEADKAIKDLDGKNVLTRNLKVNVAKPKTKDFNFKSYGFLILELLKN</sequence>
<dbReference type="InterPro" id="IPR052462">
    <property type="entry name" value="SLIRP/GR-RBP-like"/>
</dbReference>
<dbReference type="CDD" id="cd21608">
    <property type="entry name" value="RRM2_NsCP33_like"/>
    <property type="match status" value="1"/>
</dbReference>
<reference evidence="3 4" key="1">
    <citation type="submission" date="2013-02" db="EMBL/GenBank/DDBJ databases">
        <authorList>
            <person name="Harkins D.M."/>
            <person name="Durkin A.S."/>
            <person name="Brinkac L.M."/>
            <person name="Haft D.H."/>
            <person name="Selengut J.D."/>
            <person name="Sanka R."/>
            <person name="DePew J."/>
            <person name="Purushe J."/>
            <person name="Picardeau M."/>
            <person name="Werts C."/>
            <person name="Goarant C."/>
            <person name="Vinetz J.M."/>
            <person name="Sutton G.G."/>
            <person name="Nierman W.C."/>
            <person name="Fouts D.E."/>
        </authorList>
    </citation>
    <scope>NUCLEOTIDE SEQUENCE [LARGE SCALE GENOMIC DNA]</scope>
    <source>
        <strain evidence="3 4">200703203</strain>
    </source>
</reference>
<dbReference type="PROSITE" id="PS50102">
    <property type="entry name" value="RRM"/>
    <property type="match status" value="1"/>
</dbReference>
<gene>
    <name evidence="3" type="ORF">LEP1GSC115_4940</name>
</gene>
<dbReference type="PANTHER" id="PTHR48027">
    <property type="entry name" value="HETEROGENEOUS NUCLEAR RIBONUCLEOPROTEIN 87F-RELATED"/>
    <property type="match status" value="1"/>
</dbReference>
<proteinExistence type="predicted"/>
<evidence type="ECO:0000259" key="2">
    <source>
        <dbReference type="PROSITE" id="PS50102"/>
    </source>
</evidence>
<dbReference type="InterPro" id="IPR048289">
    <property type="entry name" value="RRM2_NsCP33-like"/>
</dbReference>
<comment type="caution">
    <text evidence="3">The sequence shown here is derived from an EMBL/GenBank/DDBJ whole genome shotgun (WGS) entry which is preliminary data.</text>
</comment>
<organism evidence="3 4">
    <name type="scientific">Leptospira interrogans serovar Australis str. 200703203</name>
    <dbReference type="NCBI Taxonomy" id="1085541"/>
    <lineage>
        <taxon>Bacteria</taxon>
        <taxon>Pseudomonadati</taxon>
        <taxon>Spirochaetota</taxon>
        <taxon>Spirochaetia</taxon>
        <taxon>Leptospirales</taxon>
        <taxon>Leptospiraceae</taxon>
        <taxon>Leptospira</taxon>
    </lineage>
</organism>
<dbReference type="AlphaFoldDB" id="N1US93"/>
<dbReference type="Proteomes" id="UP000012220">
    <property type="component" value="Unassembled WGS sequence"/>
</dbReference>
<dbReference type="Gene3D" id="3.30.70.330">
    <property type="match status" value="1"/>
</dbReference>
<dbReference type="Pfam" id="PF00076">
    <property type="entry name" value="RRM_1"/>
    <property type="match status" value="1"/>
</dbReference>
<evidence type="ECO:0000256" key="1">
    <source>
        <dbReference type="ARBA" id="ARBA00022884"/>
    </source>
</evidence>
<dbReference type="InterPro" id="IPR012677">
    <property type="entry name" value="Nucleotide-bd_a/b_plait_sf"/>
</dbReference>
<dbReference type="SUPFAM" id="SSF54928">
    <property type="entry name" value="RNA-binding domain, RBD"/>
    <property type="match status" value="1"/>
</dbReference>
<keyword evidence="1" id="KW-0694">RNA-binding</keyword>
<evidence type="ECO:0000313" key="4">
    <source>
        <dbReference type="Proteomes" id="UP000012220"/>
    </source>
</evidence>
<dbReference type="EMBL" id="AHNY02000177">
    <property type="protein sequence ID" value="EMY24750.1"/>
    <property type="molecule type" value="Genomic_DNA"/>
</dbReference>
<dbReference type="InterPro" id="IPR000504">
    <property type="entry name" value="RRM_dom"/>
</dbReference>
<dbReference type="GO" id="GO:0003723">
    <property type="term" value="F:RNA binding"/>
    <property type="evidence" value="ECO:0007669"/>
    <property type="project" value="UniProtKB-KW"/>
</dbReference>
<evidence type="ECO:0000313" key="3">
    <source>
        <dbReference type="EMBL" id="EMY24750.1"/>
    </source>
</evidence>
<dbReference type="InterPro" id="IPR035979">
    <property type="entry name" value="RBD_domain_sf"/>
</dbReference>
<dbReference type="BioCyc" id="LINT1085541:G11IQ-4154-MONOMER"/>
<name>N1US93_LEPIR</name>
<feature type="domain" description="RRM" evidence="2">
    <location>
        <begin position="3"/>
        <end position="81"/>
    </location>
</feature>
<protein>
    <recommendedName>
        <fullName evidence="2">RRM domain-containing protein</fullName>
    </recommendedName>
</protein>
<accession>N1US93</accession>
<dbReference type="SMART" id="SM00360">
    <property type="entry name" value="RRM"/>
    <property type="match status" value="1"/>
</dbReference>